<dbReference type="PANTHER" id="PTHR10948:SF23">
    <property type="entry name" value="TRANSPOSASE INSI FOR INSERTION SEQUENCE ELEMENT IS30A-RELATED"/>
    <property type="match status" value="1"/>
</dbReference>
<dbReference type="InterPro" id="IPR053392">
    <property type="entry name" value="Transposase_IS30-like"/>
</dbReference>
<organism evidence="2">
    <name type="scientific">freshwater metagenome</name>
    <dbReference type="NCBI Taxonomy" id="449393"/>
    <lineage>
        <taxon>unclassified sequences</taxon>
        <taxon>metagenomes</taxon>
        <taxon>ecological metagenomes</taxon>
    </lineage>
</organism>
<sequence length="220" mass="24791">MRVSHETIYKSLFIQGRGELKRELTRCLRTGRTKRLAQHRSDGRRQIAGMVPITERPPEVADRAVPGHWEGDLIIGAMSRSAVGTLVERTTRLTVLLHLPNDHGAAAVREAATEAIQRLPAALVRSLTWDQGREMLQHRQFTIDTGVQVYFCDPHSPWQRPTNENTNGLLRQFLPKGTDLSIHTVTDLERIAQSLNERPRKSLGYMKPSEKFAELVASTG</sequence>
<dbReference type="Gene3D" id="3.30.420.10">
    <property type="entry name" value="Ribonuclease H-like superfamily/Ribonuclease H"/>
    <property type="match status" value="1"/>
</dbReference>
<dbReference type="EMBL" id="CAEZSR010000045">
    <property type="protein sequence ID" value="CAB4557366.1"/>
    <property type="molecule type" value="Genomic_DNA"/>
</dbReference>
<evidence type="ECO:0000313" key="2">
    <source>
        <dbReference type="EMBL" id="CAB4557366.1"/>
    </source>
</evidence>
<dbReference type="InterPro" id="IPR036397">
    <property type="entry name" value="RNaseH_sf"/>
</dbReference>
<dbReference type="GO" id="GO:0003676">
    <property type="term" value="F:nucleic acid binding"/>
    <property type="evidence" value="ECO:0007669"/>
    <property type="project" value="InterPro"/>
</dbReference>
<proteinExistence type="predicted"/>
<dbReference type="InterPro" id="IPR001584">
    <property type="entry name" value="Integrase_cat-core"/>
</dbReference>
<dbReference type="GO" id="GO:0032196">
    <property type="term" value="P:transposition"/>
    <property type="evidence" value="ECO:0007669"/>
    <property type="project" value="TreeGrafter"/>
</dbReference>
<feature type="domain" description="Integrase catalytic" evidence="1">
    <location>
        <begin position="53"/>
        <end position="216"/>
    </location>
</feature>
<dbReference type="InterPro" id="IPR012337">
    <property type="entry name" value="RNaseH-like_sf"/>
</dbReference>
<dbReference type="Pfam" id="PF00665">
    <property type="entry name" value="rve"/>
    <property type="match status" value="1"/>
</dbReference>
<dbReference type="AlphaFoldDB" id="A0A6J6D1V8"/>
<dbReference type="GO" id="GO:0004803">
    <property type="term" value="F:transposase activity"/>
    <property type="evidence" value="ECO:0007669"/>
    <property type="project" value="TreeGrafter"/>
</dbReference>
<evidence type="ECO:0000259" key="1">
    <source>
        <dbReference type="PROSITE" id="PS50994"/>
    </source>
</evidence>
<dbReference type="SUPFAM" id="SSF53098">
    <property type="entry name" value="Ribonuclease H-like"/>
    <property type="match status" value="1"/>
</dbReference>
<dbReference type="InterPro" id="IPR051917">
    <property type="entry name" value="Transposase-Integrase"/>
</dbReference>
<reference evidence="2" key="1">
    <citation type="submission" date="2020-05" db="EMBL/GenBank/DDBJ databases">
        <authorList>
            <person name="Chiriac C."/>
            <person name="Salcher M."/>
            <person name="Ghai R."/>
            <person name="Kavagutti S V."/>
        </authorList>
    </citation>
    <scope>NUCLEOTIDE SEQUENCE</scope>
</reference>
<dbReference type="GO" id="GO:0005829">
    <property type="term" value="C:cytosol"/>
    <property type="evidence" value="ECO:0007669"/>
    <property type="project" value="TreeGrafter"/>
</dbReference>
<name>A0A6J6D1V8_9ZZZZ</name>
<dbReference type="GO" id="GO:0015074">
    <property type="term" value="P:DNA integration"/>
    <property type="evidence" value="ECO:0007669"/>
    <property type="project" value="InterPro"/>
</dbReference>
<dbReference type="NCBIfam" id="NF033563">
    <property type="entry name" value="transpos_IS30"/>
    <property type="match status" value="1"/>
</dbReference>
<gene>
    <name evidence="2" type="ORF">UFOPK1493_01503</name>
</gene>
<accession>A0A6J6D1V8</accession>
<protein>
    <submittedName>
        <fullName evidence="2">Unannotated protein</fullName>
    </submittedName>
</protein>
<dbReference type="PANTHER" id="PTHR10948">
    <property type="entry name" value="TRANSPOSASE"/>
    <property type="match status" value="1"/>
</dbReference>
<dbReference type="PROSITE" id="PS50994">
    <property type="entry name" value="INTEGRASE"/>
    <property type="match status" value="1"/>
</dbReference>